<evidence type="ECO:0000256" key="1">
    <source>
        <dbReference type="SAM" id="MobiDB-lite"/>
    </source>
</evidence>
<keyword evidence="2" id="KW-0472">Membrane</keyword>
<reference evidence="3 4" key="1">
    <citation type="submission" date="2023-01" db="EMBL/GenBank/DDBJ databases">
        <title>Novel species of the genus Asticcacaulis isolated from rivers.</title>
        <authorList>
            <person name="Lu H."/>
        </authorList>
    </citation>
    <scope>NUCLEOTIDE SEQUENCE [LARGE SCALE GENOMIC DNA]</scope>
    <source>
        <strain evidence="3 4">BYS171W</strain>
    </source>
</reference>
<evidence type="ECO:0000256" key="2">
    <source>
        <dbReference type="SAM" id="Phobius"/>
    </source>
</evidence>
<evidence type="ECO:0000313" key="4">
    <source>
        <dbReference type="Proteomes" id="UP001214854"/>
    </source>
</evidence>
<feature type="region of interest" description="Disordered" evidence="1">
    <location>
        <begin position="56"/>
        <end position="80"/>
    </location>
</feature>
<keyword evidence="2" id="KW-1133">Transmembrane helix</keyword>
<keyword evidence="4" id="KW-1185">Reference proteome</keyword>
<feature type="compositionally biased region" description="Basic and acidic residues" evidence="1">
    <location>
        <begin position="70"/>
        <end position="80"/>
    </location>
</feature>
<proteinExistence type="predicted"/>
<organism evidence="3 4">
    <name type="scientific">Asticcacaulis aquaticus</name>
    <dbReference type="NCBI Taxonomy" id="2984212"/>
    <lineage>
        <taxon>Bacteria</taxon>
        <taxon>Pseudomonadati</taxon>
        <taxon>Pseudomonadota</taxon>
        <taxon>Alphaproteobacteria</taxon>
        <taxon>Caulobacterales</taxon>
        <taxon>Caulobacteraceae</taxon>
        <taxon>Asticcacaulis</taxon>
    </lineage>
</organism>
<accession>A0ABT5HNW3</accession>
<evidence type="ECO:0000313" key="3">
    <source>
        <dbReference type="EMBL" id="MDC7681749.1"/>
    </source>
</evidence>
<gene>
    <name evidence="3" type="ORF">PQU92_00535</name>
</gene>
<dbReference type="EMBL" id="JAQQKX010000001">
    <property type="protein sequence ID" value="MDC7681749.1"/>
    <property type="molecule type" value="Genomic_DNA"/>
</dbReference>
<comment type="caution">
    <text evidence="3">The sequence shown here is derived from an EMBL/GenBank/DDBJ whole genome shotgun (WGS) entry which is preliminary data.</text>
</comment>
<keyword evidence="2" id="KW-0812">Transmembrane</keyword>
<dbReference type="Proteomes" id="UP001214854">
    <property type="component" value="Unassembled WGS sequence"/>
</dbReference>
<sequence length="80" mass="8262">MATAQQSQGGSNNLAIILGVALIAVLAVIAVYMMQDNRSGSERAADAIEALPQGVDKAADKLGDQPPAENVKRNAEKATN</sequence>
<feature type="transmembrane region" description="Helical" evidence="2">
    <location>
        <begin position="14"/>
        <end position="34"/>
    </location>
</feature>
<protein>
    <submittedName>
        <fullName evidence="3">Uncharacterized protein</fullName>
    </submittedName>
</protein>
<dbReference type="RefSeq" id="WP_272746271.1">
    <property type="nucleotide sequence ID" value="NZ_JAQQKX010000001.1"/>
</dbReference>
<name>A0ABT5HNW3_9CAUL</name>